<sequence length="784" mass="86793">MFMLTSVPIHLVFNSTIFEINYLGAAWTTVLASESFVNGAPYYLPGASLLSGRPSLLYDKSRSGLLASIAANASKWTKIDIDTCNKLLSTCQPMTQYKDIVVVMTSDNTTGFTLDGWIPSGIFDMATNFNQSLGLDMAESGRCYGVQHTESFVRKNLNELGINGNTLGNYGDFWKQRMPLDSPNSLWYATSCSRDAAHDDGTGCRQKCNGLDLRASTVNFQSTGFLQPPPLNLEMPDGVWPNGPPPSLNDTGCPVNETMKDLNGSHTVAVLNPSYCLAEPSQSCMIGILVPLLIFVTICLLLKTLTALVVVFRPHGRMLVTPGDAIASFIRYPDPTTVGRVTLGQPSLGLEVLQLVRQLEGWQYDSEAVFLESVLWRPRPWRKAVWSGYASVRRSAWLTTYLLIGGIFSVACCLFIIAFRSYGLDGDRSFHPVGRGNVAPLGRHLQMLEAILIANAPQLMLTEGYFSYNSIFTRLVLAREWFSYTVAARPLRVTDPRGEQVSTYRLQLPYSYSVPLLALSIVLHWMVSNTFYIVVIYGGFYQTLYPVKDFTLTGVPPDIYVRGLQMQIGYSTLSILLVVVITTVLAPVPLVLGLRRIKNSNMVGFPSNSIVMSAVCHVSTVTAFSPTESGNRPPRRPSEERDVSSEQATSQEYQLLPRQSFSQGGTTIELSDLASGTNGFSSDDLSEEQDEEHTNNSPEALLPNSGSEWDSDEGDARDVSETAIERQEGRDRLRISRSLLRWGEMKMPPSFHEQWADLDDPVGHLSFGTELQWQGEPKEGRLYV</sequence>
<dbReference type="InParanoid" id="W3XKQ2"/>
<dbReference type="STRING" id="1229662.W3XKQ2"/>
<dbReference type="KEGG" id="pfy:PFICI_00466"/>
<dbReference type="Proteomes" id="UP000030651">
    <property type="component" value="Unassembled WGS sequence"/>
</dbReference>
<dbReference type="EMBL" id="KI912109">
    <property type="protein sequence ID" value="ETS86638.1"/>
    <property type="molecule type" value="Genomic_DNA"/>
</dbReference>
<dbReference type="AlphaFoldDB" id="W3XKQ2"/>
<name>W3XKQ2_PESFW</name>
<feature type="transmembrane region" description="Helical" evidence="2">
    <location>
        <begin position="568"/>
        <end position="592"/>
    </location>
</feature>
<dbReference type="OrthoDB" id="5429634at2759"/>
<dbReference type="RefSeq" id="XP_007827238.1">
    <property type="nucleotide sequence ID" value="XM_007829047.1"/>
</dbReference>
<dbReference type="GeneID" id="19265479"/>
<dbReference type="HOGENOM" id="CLU_010112_1_0_1"/>
<gene>
    <name evidence="3" type="ORF">PFICI_00466</name>
</gene>
<evidence type="ECO:0000256" key="2">
    <source>
        <dbReference type="SAM" id="Phobius"/>
    </source>
</evidence>
<evidence type="ECO:0000313" key="3">
    <source>
        <dbReference type="EMBL" id="ETS86638.1"/>
    </source>
</evidence>
<feature type="compositionally biased region" description="Polar residues" evidence="1">
    <location>
        <begin position="645"/>
        <end position="680"/>
    </location>
</feature>
<evidence type="ECO:0000256" key="1">
    <source>
        <dbReference type="SAM" id="MobiDB-lite"/>
    </source>
</evidence>
<proteinExistence type="predicted"/>
<keyword evidence="4" id="KW-1185">Reference proteome</keyword>
<feature type="compositionally biased region" description="Basic and acidic residues" evidence="1">
    <location>
        <begin position="714"/>
        <end position="725"/>
    </location>
</feature>
<protein>
    <submittedName>
        <fullName evidence="3">Uncharacterized protein</fullName>
    </submittedName>
</protein>
<dbReference type="PANTHER" id="PTHR35395">
    <property type="entry name" value="DUF6536 DOMAIN-CONTAINING PROTEIN"/>
    <property type="match status" value="1"/>
</dbReference>
<feature type="transmembrane region" description="Helical" evidence="2">
    <location>
        <begin position="396"/>
        <end position="419"/>
    </location>
</feature>
<feature type="transmembrane region" description="Helical" evidence="2">
    <location>
        <begin position="288"/>
        <end position="312"/>
    </location>
</feature>
<accession>W3XKQ2</accession>
<dbReference type="PANTHER" id="PTHR35395:SF1">
    <property type="entry name" value="DUF6536 DOMAIN-CONTAINING PROTEIN"/>
    <property type="match status" value="1"/>
</dbReference>
<keyword evidence="2" id="KW-0812">Transmembrane</keyword>
<feature type="transmembrane region" description="Helical" evidence="2">
    <location>
        <begin position="514"/>
        <end position="540"/>
    </location>
</feature>
<organism evidence="3 4">
    <name type="scientific">Pestalotiopsis fici (strain W106-1 / CGMCC3.15140)</name>
    <dbReference type="NCBI Taxonomy" id="1229662"/>
    <lineage>
        <taxon>Eukaryota</taxon>
        <taxon>Fungi</taxon>
        <taxon>Dikarya</taxon>
        <taxon>Ascomycota</taxon>
        <taxon>Pezizomycotina</taxon>
        <taxon>Sordariomycetes</taxon>
        <taxon>Xylariomycetidae</taxon>
        <taxon>Amphisphaeriales</taxon>
        <taxon>Sporocadaceae</taxon>
        <taxon>Pestalotiopsis</taxon>
    </lineage>
</organism>
<evidence type="ECO:0000313" key="4">
    <source>
        <dbReference type="Proteomes" id="UP000030651"/>
    </source>
</evidence>
<reference evidence="4" key="1">
    <citation type="journal article" date="2015" name="BMC Genomics">
        <title>Genomic and transcriptomic analysis of the endophytic fungus Pestalotiopsis fici reveals its lifestyle and high potential for synthesis of natural products.</title>
        <authorList>
            <person name="Wang X."/>
            <person name="Zhang X."/>
            <person name="Liu L."/>
            <person name="Xiang M."/>
            <person name="Wang W."/>
            <person name="Sun X."/>
            <person name="Che Y."/>
            <person name="Guo L."/>
            <person name="Liu G."/>
            <person name="Guo L."/>
            <person name="Wang C."/>
            <person name="Yin W.B."/>
            <person name="Stadler M."/>
            <person name="Zhang X."/>
            <person name="Liu X."/>
        </authorList>
    </citation>
    <scope>NUCLEOTIDE SEQUENCE [LARGE SCALE GENOMIC DNA]</scope>
    <source>
        <strain evidence="4">W106-1 / CGMCC3.15140</strain>
    </source>
</reference>
<keyword evidence="2" id="KW-1133">Transmembrane helix</keyword>
<feature type="region of interest" description="Disordered" evidence="1">
    <location>
        <begin position="624"/>
        <end position="725"/>
    </location>
</feature>
<dbReference type="eggNOG" id="ENOG502RYAY">
    <property type="taxonomic scope" value="Eukaryota"/>
</dbReference>
<keyword evidence="2" id="KW-0472">Membrane</keyword>